<sequence length="213" mass="24925">MHFLNVRKLRYHPHLAINPVYEDIGGHQDASSASVEPFVLTSALKVCLPHSFLDLPKIISDFIIGDPNCERNHKTAVDRGWVTWLFRFSKNPSKDVEMLTNLRDIIGARLLHDLLRRDGRLYCSKHCLYKTIEVGDSAFVRWHMLNCPAHYMEDWLYAVMWIGRDDILEWMREHQSQIDRAIHRLAEEGLTGRLFITLSLHRMLTLQHVSRLT</sequence>
<accession>A0A8K1C975</accession>
<organism evidence="1 2">
    <name type="scientific">Pythium oligandrum</name>
    <name type="common">Mycoparasitic fungus</name>
    <dbReference type="NCBI Taxonomy" id="41045"/>
    <lineage>
        <taxon>Eukaryota</taxon>
        <taxon>Sar</taxon>
        <taxon>Stramenopiles</taxon>
        <taxon>Oomycota</taxon>
        <taxon>Peronosporomycetes</taxon>
        <taxon>Pythiales</taxon>
        <taxon>Pythiaceae</taxon>
        <taxon>Pythium</taxon>
    </lineage>
</organism>
<dbReference type="AlphaFoldDB" id="A0A8K1C975"/>
<dbReference type="Proteomes" id="UP000794436">
    <property type="component" value="Unassembled WGS sequence"/>
</dbReference>
<proteinExistence type="predicted"/>
<reference evidence="1" key="1">
    <citation type="submission" date="2019-03" db="EMBL/GenBank/DDBJ databases">
        <title>Long read genome sequence of the mycoparasitic Pythium oligandrum ATCC 38472 isolated from sugarbeet rhizosphere.</title>
        <authorList>
            <person name="Gaulin E."/>
        </authorList>
    </citation>
    <scope>NUCLEOTIDE SEQUENCE</scope>
    <source>
        <strain evidence="1">ATCC 38472_TT</strain>
    </source>
</reference>
<keyword evidence="2" id="KW-1185">Reference proteome</keyword>
<protein>
    <submittedName>
        <fullName evidence="1">Uncharacterized protein</fullName>
    </submittedName>
</protein>
<comment type="caution">
    <text evidence="1">The sequence shown here is derived from an EMBL/GenBank/DDBJ whole genome shotgun (WGS) entry which is preliminary data.</text>
</comment>
<name>A0A8K1C975_PYTOL</name>
<evidence type="ECO:0000313" key="1">
    <source>
        <dbReference type="EMBL" id="TMW59019.1"/>
    </source>
</evidence>
<evidence type="ECO:0000313" key="2">
    <source>
        <dbReference type="Proteomes" id="UP000794436"/>
    </source>
</evidence>
<gene>
    <name evidence="1" type="ORF">Poli38472_007164</name>
</gene>
<dbReference type="EMBL" id="SPLM01000110">
    <property type="protein sequence ID" value="TMW59019.1"/>
    <property type="molecule type" value="Genomic_DNA"/>
</dbReference>